<keyword evidence="4" id="KW-1185">Reference proteome</keyword>
<feature type="compositionally biased region" description="Basic and acidic residues" evidence="1">
    <location>
        <begin position="164"/>
        <end position="179"/>
    </location>
</feature>
<evidence type="ECO:0000256" key="2">
    <source>
        <dbReference type="SAM" id="Phobius"/>
    </source>
</evidence>
<evidence type="ECO:0000313" key="3">
    <source>
        <dbReference type="EMBL" id="TFK81164.1"/>
    </source>
</evidence>
<dbReference type="Proteomes" id="UP000308197">
    <property type="component" value="Unassembled WGS sequence"/>
</dbReference>
<feature type="region of interest" description="Disordered" evidence="1">
    <location>
        <begin position="230"/>
        <end position="257"/>
    </location>
</feature>
<feature type="transmembrane region" description="Helical" evidence="2">
    <location>
        <begin position="568"/>
        <end position="597"/>
    </location>
</feature>
<feature type="transmembrane region" description="Helical" evidence="2">
    <location>
        <begin position="51"/>
        <end position="69"/>
    </location>
</feature>
<name>A0A5C3NV13_9APHY</name>
<protein>
    <submittedName>
        <fullName evidence="3">Uncharacterized protein</fullName>
    </submittedName>
</protein>
<gene>
    <name evidence="3" type="ORF">K466DRAFT_532156</name>
</gene>
<feature type="transmembrane region" description="Helical" evidence="2">
    <location>
        <begin position="537"/>
        <end position="561"/>
    </location>
</feature>
<dbReference type="STRING" id="1314778.A0A5C3NV13"/>
<dbReference type="InParanoid" id="A0A5C3NV13"/>
<feature type="compositionally biased region" description="Pro residues" evidence="1">
    <location>
        <begin position="238"/>
        <end position="254"/>
    </location>
</feature>
<proteinExistence type="predicted"/>
<feature type="region of interest" description="Disordered" evidence="1">
    <location>
        <begin position="155"/>
        <end position="192"/>
    </location>
</feature>
<dbReference type="PANTHER" id="PTHR35043">
    <property type="entry name" value="TRANSCRIPTION FACTOR DOMAIN-CONTAINING PROTEIN"/>
    <property type="match status" value="1"/>
</dbReference>
<feature type="transmembrane region" description="Helical" evidence="2">
    <location>
        <begin position="90"/>
        <end position="108"/>
    </location>
</feature>
<dbReference type="AlphaFoldDB" id="A0A5C3NV13"/>
<keyword evidence="2" id="KW-1133">Transmembrane helix</keyword>
<keyword evidence="2" id="KW-0812">Transmembrane</keyword>
<organism evidence="3 4">
    <name type="scientific">Polyporus arcularius HHB13444</name>
    <dbReference type="NCBI Taxonomy" id="1314778"/>
    <lineage>
        <taxon>Eukaryota</taxon>
        <taxon>Fungi</taxon>
        <taxon>Dikarya</taxon>
        <taxon>Basidiomycota</taxon>
        <taxon>Agaricomycotina</taxon>
        <taxon>Agaricomycetes</taxon>
        <taxon>Polyporales</taxon>
        <taxon>Polyporaceae</taxon>
        <taxon>Polyporus</taxon>
    </lineage>
</organism>
<evidence type="ECO:0000256" key="1">
    <source>
        <dbReference type="SAM" id="MobiDB-lite"/>
    </source>
</evidence>
<evidence type="ECO:0000313" key="4">
    <source>
        <dbReference type="Proteomes" id="UP000308197"/>
    </source>
</evidence>
<accession>A0A5C3NV13</accession>
<dbReference type="PANTHER" id="PTHR35043:SF7">
    <property type="entry name" value="TRANSCRIPTION FACTOR DOMAIN-CONTAINING PROTEIN"/>
    <property type="match status" value="1"/>
</dbReference>
<keyword evidence="2" id="KW-0472">Membrane</keyword>
<dbReference type="EMBL" id="ML211645">
    <property type="protein sequence ID" value="TFK81164.1"/>
    <property type="molecule type" value="Genomic_DNA"/>
</dbReference>
<reference evidence="3 4" key="1">
    <citation type="journal article" date="2019" name="Nat. Ecol. Evol.">
        <title>Megaphylogeny resolves global patterns of mushroom evolution.</title>
        <authorList>
            <person name="Varga T."/>
            <person name="Krizsan K."/>
            <person name="Foldi C."/>
            <person name="Dima B."/>
            <person name="Sanchez-Garcia M."/>
            <person name="Sanchez-Ramirez S."/>
            <person name="Szollosi G.J."/>
            <person name="Szarkandi J.G."/>
            <person name="Papp V."/>
            <person name="Albert L."/>
            <person name="Andreopoulos W."/>
            <person name="Angelini C."/>
            <person name="Antonin V."/>
            <person name="Barry K.W."/>
            <person name="Bougher N.L."/>
            <person name="Buchanan P."/>
            <person name="Buyck B."/>
            <person name="Bense V."/>
            <person name="Catcheside P."/>
            <person name="Chovatia M."/>
            <person name="Cooper J."/>
            <person name="Damon W."/>
            <person name="Desjardin D."/>
            <person name="Finy P."/>
            <person name="Geml J."/>
            <person name="Haridas S."/>
            <person name="Hughes K."/>
            <person name="Justo A."/>
            <person name="Karasinski D."/>
            <person name="Kautmanova I."/>
            <person name="Kiss B."/>
            <person name="Kocsube S."/>
            <person name="Kotiranta H."/>
            <person name="LaButti K.M."/>
            <person name="Lechner B.E."/>
            <person name="Liimatainen K."/>
            <person name="Lipzen A."/>
            <person name="Lukacs Z."/>
            <person name="Mihaltcheva S."/>
            <person name="Morgado L.N."/>
            <person name="Niskanen T."/>
            <person name="Noordeloos M.E."/>
            <person name="Ohm R.A."/>
            <person name="Ortiz-Santana B."/>
            <person name="Ovrebo C."/>
            <person name="Racz N."/>
            <person name="Riley R."/>
            <person name="Savchenko A."/>
            <person name="Shiryaev A."/>
            <person name="Soop K."/>
            <person name="Spirin V."/>
            <person name="Szebenyi C."/>
            <person name="Tomsovsky M."/>
            <person name="Tulloss R.E."/>
            <person name="Uehling J."/>
            <person name="Grigoriev I.V."/>
            <person name="Vagvolgyi C."/>
            <person name="Papp T."/>
            <person name="Martin F.M."/>
            <person name="Miettinen O."/>
            <person name="Hibbett D.S."/>
            <person name="Nagy L.G."/>
        </authorList>
    </citation>
    <scope>NUCLEOTIDE SEQUENCE [LARGE SCALE GENOMIC DNA]</scope>
    <source>
        <strain evidence="3 4">HHB13444</strain>
    </source>
</reference>
<sequence length="667" mass="73801">MVARAYIGLDRTRVRLQPSSMDSDPDHWHSVPPTANATVTWQPAPSYRSTSNILISCLYTLFICVWSALHVDIPTPGTKWWQWRRHRSKLGWVFVGLFCPELLFFIAFKQFKMALLLTIKAHDYLPIADDMKEGAQHPKLPRFYGLLDKMLGKLTDEETNSGTRDVESSGDEATREHASTAESSPGLDSLESRSNAIPLSALPRASAAESPPLQQSPCVSEFELPLLRAGSSASPCPVHQPPGPVPGSPHPSPVSKPVRRHRWTLAHGFYAAMGGFVLKEPYVPPSSDHYLPAWQKNGVLTPAGVLLLMKVEPSLIPDLAHDDIVSFGKADAIAKALLILQVSWFLITCIIRHAQGLPLCLFEITTIAHAACTLLTYVMWWAKPKDIEHQTVIVGSAARALGAWMSMASPADRYAVGGFLSQSLDSEMYATPRGGFNCKGGRVSFHRGRSSPSRWKVRFVFAETTIPWYLDQAPEQPPTETDAKQARWTLAYQAMEKYPDSLPAKLDGTRYVTPTASLQAYLDSGDYDAARYSLTHFFVVALLMGAVYGLPHLIGVTVTFASATERTLWLVATVLVATMGVGLFGSLCVLALSFALWDYWQMCLTGLDPPVSERWFPRLEESIYVVIPILYVCSSGFLVGESIRQLFALPPAAFDLPSYGRYWPHFS</sequence>